<dbReference type="GeneID" id="90161020"/>
<reference evidence="1 2" key="1">
    <citation type="journal article" date="2012" name="Appl. Environ. Microbiol.">
        <title>Involvement of two latex-clearing proteins during rubber degradation and insights into the subsequent degradation pathway revealed by the genome sequence of Gordonia polyisoprenivorans strain VH2.</title>
        <authorList>
            <person name="Hiessl S."/>
            <person name="Schuldes J."/>
            <person name="Thurmer A."/>
            <person name="Halbsguth T."/>
            <person name="Broker D."/>
            <person name="Angelov A."/>
            <person name="Liebl W."/>
            <person name="Daniel R."/>
            <person name="Steinbuchel A."/>
        </authorList>
    </citation>
    <scope>NUCLEOTIDE SEQUENCE [LARGE SCALE GENOMIC DNA]</scope>
    <source>
        <strain evidence="2">DSM 44266 / VH2</strain>
    </source>
</reference>
<evidence type="ECO:0008006" key="3">
    <source>
        <dbReference type="Google" id="ProtNLM"/>
    </source>
</evidence>
<name>H6MS02_GORPV</name>
<dbReference type="AlphaFoldDB" id="H6MS02"/>
<dbReference type="Proteomes" id="UP000009154">
    <property type="component" value="Chromosome"/>
</dbReference>
<protein>
    <recommendedName>
        <fullName evidence="3">DNA-binding protein</fullName>
    </recommendedName>
</protein>
<accession>H6MS02</accession>
<evidence type="ECO:0000313" key="2">
    <source>
        <dbReference type="Proteomes" id="UP000009154"/>
    </source>
</evidence>
<dbReference type="SUPFAM" id="SSF46955">
    <property type="entry name" value="Putative DNA-binding domain"/>
    <property type="match status" value="1"/>
</dbReference>
<evidence type="ECO:0000313" key="1">
    <source>
        <dbReference type="EMBL" id="AFA75015.1"/>
    </source>
</evidence>
<dbReference type="HOGENOM" id="CLU_2584791_0_0_11"/>
<dbReference type="eggNOG" id="ENOG5032645">
    <property type="taxonomic scope" value="Bacteria"/>
</dbReference>
<gene>
    <name evidence="1" type="ordered locus">GPOL_c40080</name>
</gene>
<organism evidence="1 2">
    <name type="scientific">Gordonia polyisoprenivorans (strain DSM 44266 / VH2)</name>
    <dbReference type="NCBI Taxonomy" id="1112204"/>
    <lineage>
        <taxon>Bacteria</taxon>
        <taxon>Bacillati</taxon>
        <taxon>Actinomycetota</taxon>
        <taxon>Actinomycetes</taxon>
        <taxon>Mycobacteriales</taxon>
        <taxon>Gordoniaceae</taxon>
        <taxon>Gordonia</taxon>
    </lineage>
</organism>
<dbReference type="KEGG" id="gpo:GPOL_c40080"/>
<dbReference type="RefSeq" id="WP_014361302.1">
    <property type="nucleotide sequence ID" value="NC_016906.1"/>
</dbReference>
<keyword evidence="2" id="KW-1185">Reference proteome</keyword>
<sequence>MIDMEEFEQSELLTARQTSQLATISANTLHEWAKRRDAGLDAPGPPHVQLGPGARRWLRSDVIAWLESCRVVNPSDRKRA</sequence>
<dbReference type="EMBL" id="CP003119">
    <property type="protein sequence ID" value="AFA75015.1"/>
    <property type="molecule type" value="Genomic_DNA"/>
</dbReference>
<proteinExistence type="predicted"/>
<dbReference type="InterPro" id="IPR009061">
    <property type="entry name" value="DNA-bd_dom_put_sf"/>
</dbReference>